<gene>
    <name evidence="1" type="ORF">J421_0710</name>
</gene>
<reference evidence="1 2" key="1">
    <citation type="journal article" date="2014" name="Genome Announc.">
        <title>Genome Sequence and Methylome of Soil Bacterium Gemmatirosa kalamazoonensis KBS708T, a Member of the Rarely Cultivated Gemmatimonadetes Phylum.</title>
        <authorList>
            <person name="Debruyn J.M."/>
            <person name="Radosevich M."/>
            <person name="Wommack K.E."/>
            <person name="Polson S.W."/>
            <person name="Hauser L.J."/>
            <person name="Fawaz M.N."/>
            <person name="Korlach J."/>
            <person name="Tsai Y.C."/>
        </authorList>
    </citation>
    <scope>NUCLEOTIDE SEQUENCE [LARGE SCALE GENOMIC DNA]</scope>
    <source>
        <strain evidence="1 2">KBS708</strain>
    </source>
</reference>
<evidence type="ECO:0000313" key="1">
    <source>
        <dbReference type="EMBL" id="AHG88247.1"/>
    </source>
</evidence>
<keyword evidence="2" id="KW-1185">Reference proteome</keyword>
<dbReference type="InterPro" id="IPR002763">
    <property type="entry name" value="DUF72"/>
</dbReference>
<dbReference type="EMBL" id="CP007128">
    <property type="protein sequence ID" value="AHG88247.1"/>
    <property type="molecule type" value="Genomic_DNA"/>
</dbReference>
<dbReference type="PATRIC" id="fig|861299.3.peg.723"/>
<dbReference type="AlphaFoldDB" id="W0RCU4"/>
<dbReference type="Pfam" id="PF01904">
    <property type="entry name" value="DUF72"/>
    <property type="match status" value="1"/>
</dbReference>
<evidence type="ECO:0000313" key="2">
    <source>
        <dbReference type="Proteomes" id="UP000019151"/>
    </source>
</evidence>
<dbReference type="InParanoid" id="W0RCU4"/>
<dbReference type="Proteomes" id="UP000019151">
    <property type="component" value="Chromosome"/>
</dbReference>
<sequence length="241" mass="27673">MIHVGTSGWSYAHWTNVLYPEGLLPRQRLDVYARHFATVELNASYYRWPRASAFASWRRRLPAGFSMSVKAPGLLTHVRRLYGPERWTARIARDLARLGDRVGPLLVQLSPHQPIDEPRLAYFLAGLPAGLRVAVELRHPSWHTGRVLDLLERHDAAYCVMSGAHLPCVLRATARFVYVRLHGPDREHLYAGSYSDDDLRWWADRVREWDAQGRDVFAYFNNDGFGHAVRNAATLRHLLRA</sequence>
<proteinExistence type="predicted"/>
<protein>
    <recommendedName>
        <fullName evidence="3">DUF72 domain-containing protein</fullName>
    </recommendedName>
</protein>
<dbReference type="InterPro" id="IPR036520">
    <property type="entry name" value="UPF0759_sf"/>
</dbReference>
<dbReference type="eggNOG" id="COG1801">
    <property type="taxonomic scope" value="Bacteria"/>
</dbReference>
<accession>W0RCU4</accession>
<organism evidence="1 2">
    <name type="scientific">Gemmatirosa kalamazoonensis</name>
    <dbReference type="NCBI Taxonomy" id="861299"/>
    <lineage>
        <taxon>Bacteria</taxon>
        <taxon>Pseudomonadati</taxon>
        <taxon>Gemmatimonadota</taxon>
        <taxon>Gemmatimonadia</taxon>
        <taxon>Gemmatimonadales</taxon>
        <taxon>Gemmatimonadaceae</taxon>
        <taxon>Gemmatirosa</taxon>
    </lineage>
</organism>
<dbReference type="RefSeq" id="WP_104022206.1">
    <property type="nucleotide sequence ID" value="NZ_CP007128.1"/>
</dbReference>
<dbReference type="PANTHER" id="PTHR30348">
    <property type="entry name" value="UNCHARACTERIZED PROTEIN YECE"/>
    <property type="match status" value="1"/>
</dbReference>
<evidence type="ECO:0008006" key="3">
    <source>
        <dbReference type="Google" id="ProtNLM"/>
    </source>
</evidence>
<dbReference type="PANTHER" id="PTHR30348:SF4">
    <property type="entry name" value="DUF72 DOMAIN-CONTAINING PROTEIN"/>
    <property type="match status" value="1"/>
</dbReference>
<name>W0RCU4_9BACT</name>
<dbReference type="STRING" id="861299.J421_0710"/>
<dbReference type="SUPFAM" id="SSF117396">
    <property type="entry name" value="TM1631-like"/>
    <property type="match status" value="1"/>
</dbReference>
<dbReference type="OrthoDB" id="9780310at2"/>
<dbReference type="HOGENOM" id="CLU_046519_1_1_0"/>
<dbReference type="Gene3D" id="3.20.20.410">
    <property type="entry name" value="Protein of unknown function UPF0759"/>
    <property type="match status" value="1"/>
</dbReference>
<dbReference type="KEGG" id="gba:J421_0710"/>